<feature type="transmembrane region" description="Helical" evidence="9">
    <location>
        <begin position="71"/>
        <end position="89"/>
    </location>
</feature>
<dbReference type="CDD" id="cd17876">
    <property type="entry name" value="SRalpha_C"/>
    <property type="match status" value="1"/>
</dbReference>
<dbReference type="InterPro" id="IPR013822">
    <property type="entry name" value="Signal_recog_particl_SRP54_hlx"/>
</dbReference>
<feature type="domain" description="SRP54-type proteins GTP-binding" evidence="10">
    <location>
        <begin position="647"/>
        <end position="660"/>
    </location>
</feature>
<dbReference type="SUPFAM" id="SSF64356">
    <property type="entry name" value="SNARE-like"/>
    <property type="match status" value="1"/>
</dbReference>
<dbReference type="GeneID" id="92181792"/>
<dbReference type="KEGG" id="kne:92181792"/>
<evidence type="ECO:0000256" key="8">
    <source>
        <dbReference type="SAM" id="MobiDB-lite"/>
    </source>
</evidence>
<keyword evidence="12" id="KW-1185">Reference proteome</keyword>
<comment type="caution">
    <text evidence="11">The sequence shown here is derived from an EMBL/GenBank/DDBJ whole genome shotgun (WGS) entry which is preliminary data.</text>
</comment>
<dbReference type="GO" id="GO:0006886">
    <property type="term" value="P:intracellular protein transport"/>
    <property type="evidence" value="ECO:0007669"/>
    <property type="project" value="InterPro"/>
</dbReference>
<sequence>MLDHVSISHQNGLILWSRSFTPTFQTLASSSSSPVNALIKEAFIEGKARSSGEDEGFEKDGYSVRCTMENGLGLVFVVVFPALLPLTYIPELLQRTKQLFISLFQPYLQPLIDVLTSGSLVISSASNTALRLLKQKLEEERWALIFDRCLKSCEGTKKSSRTPVPLHRQAQLNAASDASTPALSDDGGTPVTAEEIAKNVQALKNKMKGGRGKGGRGGRGDGLSPSPSPSRKTPSSASAKLMRKWGDSPVTAEDMASLDYSTPADASASTAPAPPVDVDGLVSNEALGTRTSSGAYEVADWDYRGSAFKTDDLPSEEEILARGTKKLAFTEDVKEVSSSNTAWSNVLSRLTGKKTLTEEDLKPVLVEMERHLMSKNVAKDIAEKMCESVGSALVGKKLGGLNSVKSEVQNALSTSLTRVLTPKTSTDILLEIQRKRSASSFASPDSPPDPYALTFVGVNGVGKSTNLSKVCFWLLQNGLRVLIAACDTFRSGAVEQLRVHVRNLGALGDEMGGGEGKKKIELFERGYGKDAAGIAKDAIAYAKEYRFDVVLIDTAGRMQDNEPLMRALAKLVTVNNPDKIIFVGEALVGNEAVDQLTKFDRALKDFSGVGGGGMRKRGIDGIVLTKFDTIDDKVGAALSMTYVTGQPILFVGCGQTYTDLRQLRVSHIVQALLS</sequence>
<evidence type="ECO:0000313" key="12">
    <source>
        <dbReference type="Proteomes" id="UP001388673"/>
    </source>
</evidence>
<keyword evidence="7" id="KW-0675">Receptor</keyword>
<feature type="compositionally biased region" description="Basic residues" evidence="8">
    <location>
        <begin position="205"/>
        <end position="216"/>
    </location>
</feature>
<keyword evidence="3" id="KW-0547">Nucleotide-binding</keyword>
<dbReference type="InterPro" id="IPR027417">
    <property type="entry name" value="P-loop_NTPase"/>
</dbReference>
<keyword evidence="4" id="KW-0256">Endoplasmic reticulum</keyword>
<accession>A0AAW0YXC3</accession>
<comment type="subcellular location">
    <subcellularLocation>
        <location evidence="1">Endoplasmic reticulum membrane</location>
        <topology evidence="1">Peripheral membrane protein</topology>
        <orientation evidence="1">Cytoplasmic side</orientation>
    </subcellularLocation>
</comment>
<evidence type="ECO:0000256" key="3">
    <source>
        <dbReference type="ARBA" id="ARBA00022741"/>
    </source>
</evidence>
<dbReference type="CDD" id="cd14826">
    <property type="entry name" value="SR_alpha_SRX"/>
    <property type="match status" value="1"/>
</dbReference>
<keyword evidence="9" id="KW-1133">Transmembrane helix</keyword>
<dbReference type="GO" id="GO:0005047">
    <property type="term" value="F:signal recognition particle binding"/>
    <property type="evidence" value="ECO:0007669"/>
    <property type="project" value="InterPro"/>
</dbReference>
<dbReference type="PANTHER" id="PTHR43134">
    <property type="entry name" value="SIGNAL RECOGNITION PARTICLE RECEPTOR SUBUNIT ALPHA"/>
    <property type="match status" value="1"/>
</dbReference>
<feature type="region of interest" description="Disordered" evidence="8">
    <location>
        <begin position="202"/>
        <end position="242"/>
    </location>
</feature>
<keyword evidence="6 9" id="KW-0472">Membrane</keyword>
<evidence type="ECO:0000256" key="9">
    <source>
        <dbReference type="SAM" id="Phobius"/>
    </source>
</evidence>
<dbReference type="Gene3D" id="1.20.120.140">
    <property type="entry name" value="Signal recognition particle SRP54, nucleotide-binding domain"/>
    <property type="match status" value="1"/>
</dbReference>
<feature type="compositionally biased region" description="Low complexity" evidence="8">
    <location>
        <begin position="222"/>
        <end position="238"/>
    </location>
</feature>
<protein>
    <recommendedName>
        <fullName evidence="10">SRP54-type proteins GTP-binding domain-containing protein</fullName>
    </recommendedName>
</protein>
<name>A0AAW0YXC3_9TREE</name>
<dbReference type="AlphaFoldDB" id="A0AAW0YXC3"/>
<dbReference type="InterPro" id="IPR007222">
    <property type="entry name" value="Sig_recog_particle_rcpt_asu_N"/>
</dbReference>
<dbReference type="InterPro" id="IPR011012">
    <property type="entry name" value="Longin-like_dom_sf"/>
</dbReference>
<proteinExistence type="inferred from homology"/>
<dbReference type="Pfam" id="PF00448">
    <property type="entry name" value="SRP54"/>
    <property type="match status" value="1"/>
</dbReference>
<evidence type="ECO:0000256" key="6">
    <source>
        <dbReference type="ARBA" id="ARBA00023136"/>
    </source>
</evidence>
<dbReference type="PROSITE" id="PS00300">
    <property type="entry name" value="SRP54"/>
    <property type="match status" value="1"/>
</dbReference>
<evidence type="ECO:0000256" key="7">
    <source>
        <dbReference type="ARBA" id="ARBA00023170"/>
    </source>
</evidence>
<dbReference type="InterPro" id="IPR042101">
    <property type="entry name" value="SRP54_N_sf"/>
</dbReference>
<organism evidence="11 12">
    <name type="scientific">Kwoniella newhampshirensis</name>
    <dbReference type="NCBI Taxonomy" id="1651941"/>
    <lineage>
        <taxon>Eukaryota</taxon>
        <taxon>Fungi</taxon>
        <taxon>Dikarya</taxon>
        <taxon>Basidiomycota</taxon>
        <taxon>Agaricomycotina</taxon>
        <taxon>Tremellomycetes</taxon>
        <taxon>Tremellales</taxon>
        <taxon>Cryptococcaceae</taxon>
        <taxon>Kwoniella</taxon>
    </lineage>
</organism>
<dbReference type="GO" id="GO:0003924">
    <property type="term" value="F:GTPase activity"/>
    <property type="evidence" value="ECO:0007669"/>
    <property type="project" value="InterPro"/>
</dbReference>
<dbReference type="SMART" id="SM00382">
    <property type="entry name" value="AAA"/>
    <property type="match status" value="1"/>
</dbReference>
<keyword evidence="5" id="KW-0342">GTP-binding</keyword>
<feature type="compositionally biased region" description="Low complexity" evidence="8">
    <location>
        <begin position="262"/>
        <end position="279"/>
    </location>
</feature>
<dbReference type="GO" id="GO:0005525">
    <property type="term" value="F:GTP binding"/>
    <property type="evidence" value="ECO:0007669"/>
    <property type="project" value="UniProtKB-KW"/>
</dbReference>
<dbReference type="SMART" id="SM00963">
    <property type="entry name" value="SRP54_N"/>
    <property type="match status" value="1"/>
</dbReference>
<dbReference type="Gene3D" id="3.40.50.300">
    <property type="entry name" value="P-loop containing nucleotide triphosphate hydrolases"/>
    <property type="match status" value="1"/>
</dbReference>
<dbReference type="SUPFAM" id="SSF47364">
    <property type="entry name" value="Domain of the SRP/SRP receptor G-proteins"/>
    <property type="match status" value="1"/>
</dbReference>
<evidence type="ECO:0000259" key="10">
    <source>
        <dbReference type="PROSITE" id="PS00300"/>
    </source>
</evidence>
<dbReference type="Proteomes" id="UP001388673">
    <property type="component" value="Unassembled WGS sequence"/>
</dbReference>
<dbReference type="Pfam" id="PF02881">
    <property type="entry name" value="SRP54_N"/>
    <property type="match status" value="1"/>
</dbReference>
<evidence type="ECO:0000256" key="4">
    <source>
        <dbReference type="ARBA" id="ARBA00022824"/>
    </source>
</evidence>
<feature type="region of interest" description="Disordered" evidence="8">
    <location>
        <begin position="262"/>
        <end position="281"/>
    </location>
</feature>
<dbReference type="InterPro" id="IPR003593">
    <property type="entry name" value="AAA+_ATPase"/>
</dbReference>
<dbReference type="InterPro" id="IPR000897">
    <property type="entry name" value="SRP54_GTPase_dom"/>
</dbReference>
<dbReference type="Gene3D" id="3.30.450.60">
    <property type="match status" value="1"/>
</dbReference>
<evidence type="ECO:0000256" key="1">
    <source>
        <dbReference type="ARBA" id="ARBA00004397"/>
    </source>
</evidence>
<keyword evidence="9" id="KW-0812">Transmembrane</keyword>
<dbReference type="Pfam" id="PF04086">
    <property type="entry name" value="SRP-alpha_N"/>
    <property type="match status" value="1"/>
</dbReference>
<evidence type="ECO:0000256" key="2">
    <source>
        <dbReference type="ARBA" id="ARBA00008531"/>
    </source>
</evidence>
<comment type="similarity">
    <text evidence="2">Belongs to the GTP-binding SRP family.</text>
</comment>
<dbReference type="GO" id="GO:0005785">
    <property type="term" value="C:signal recognition particle receptor complex"/>
    <property type="evidence" value="ECO:0007669"/>
    <property type="project" value="InterPro"/>
</dbReference>
<reference evidence="11 12" key="1">
    <citation type="journal article" date="2024" name="bioRxiv">
        <title>Comparative genomics of Cryptococcus and Kwoniella reveals pathogenesis evolution and contrasting karyotype dynamics via intercentromeric recombination or chromosome fusion.</title>
        <authorList>
            <person name="Coelho M.A."/>
            <person name="David-Palma M."/>
            <person name="Shea T."/>
            <person name="Bowers K."/>
            <person name="McGinley-Smith S."/>
            <person name="Mohammad A.W."/>
            <person name="Gnirke A."/>
            <person name="Yurkov A.M."/>
            <person name="Nowrousian M."/>
            <person name="Sun S."/>
            <person name="Cuomo C.A."/>
            <person name="Heitman J."/>
        </authorList>
    </citation>
    <scope>NUCLEOTIDE SEQUENCE [LARGE SCALE GENOMIC DNA]</scope>
    <source>
        <strain evidence="11 12">CBS 13917</strain>
    </source>
</reference>
<dbReference type="PANTHER" id="PTHR43134:SF1">
    <property type="entry name" value="SIGNAL RECOGNITION PARTICLE RECEPTOR SUBUNIT ALPHA"/>
    <property type="match status" value="1"/>
</dbReference>
<dbReference type="InterPro" id="IPR036225">
    <property type="entry name" value="SRP/SRP_N"/>
</dbReference>
<dbReference type="EMBL" id="JBCAWK010000008">
    <property type="protein sequence ID" value="KAK8850615.1"/>
    <property type="molecule type" value="Genomic_DNA"/>
</dbReference>
<dbReference type="RefSeq" id="XP_066802046.1">
    <property type="nucleotide sequence ID" value="XM_066947632.1"/>
</dbReference>
<gene>
    <name evidence="11" type="ORF">IAR55_004534</name>
</gene>
<dbReference type="SMART" id="SM00962">
    <property type="entry name" value="SRP54"/>
    <property type="match status" value="1"/>
</dbReference>
<evidence type="ECO:0000256" key="5">
    <source>
        <dbReference type="ARBA" id="ARBA00023134"/>
    </source>
</evidence>
<dbReference type="FunFam" id="3.40.50.300:FF:000188">
    <property type="entry name" value="signal recognition particle receptor subunit alpha"/>
    <property type="match status" value="1"/>
</dbReference>
<dbReference type="SUPFAM" id="SSF52540">
    <property type="entry name" value="P-loop containing nucleoside triphosphate hydrolases"/>
    <property type="match status" value="1"/>
</dbReference>
<dbReference type="GO" id="GO:0006614">
    <property type="term" value="P:SRP-dependent cotranslational protein targeting to membrane"/>
    <property type="evidence" value="ECO:0007669"/>
    <property type="project" value="InterPro"/>
</dbReference>
<evidence type="ECO:0000313" key="11">
    <source>
        <dbReference type="EMBL" id="KAK8850615.1"/>
    </source>
</evidence>